<proteinExistence type="predicted"/>
<reference evidence="1 2" key="1">
    <citation type="journal article" date="2015" name="Nature">
        <title>rRNA introns, odd ribosomes, and small enigmatic genomes across a large radiation of phyla.</title>
        <authorList>
            <person name="Brown C.T."/>
            <person name="Hug L.A."/>
            <person name="Thomas B.C."/>
            <person name="Sharon I."/>
            <person name="Castelle C.J."/>
            <person name="Singh A."/>
            <person name="Wilkins M.J."/>
            <person name="Williams K.H."/>
            <person name="Banfield J.F."/>
        </authorList>
    </citation>
    <scope>NUCLEOTIDE SEQUENCE [LARGE SCALE GENOMIC DNA]</scope>
</reference>
<protein>
    <submittedName>
        <fullName evidence="1">Uncharacterized protein</fullName>
    </submittedName>
</protein>
<gene>
    <name evidence="1" type="ORF">UW30_C0023G0012</name>
</gene>
<sequence>MLRKLGEKVGDFLFRLKKPKKDSLIPRRYKCFVKEGVQKEYAFRRALKLAREENLKK</sequence>
<evidence type="ECO:0000313" key="2">
    <source>
        <dbReference type="Proteomes" id="UP000034736"/>
    </source>
</evidence>
<comment type="caution">
    <text evidence="1">The sequence shown here is derived from an EMBL/GenBank/DDBJ whole genome shotgun (WGS) entry which is preliminary data.</text>
</comment>
<dbReference type="Proteomes" id="UP000034736">
    <property type="component" value="Unassembled WGS sequence"/>
</dbReference>
<dbReference type="AlphaFoldDB" id="A0A0G1JXK3"/>
<name>A0A0G1JXK3_9BACT</name>
<organism evidence="1 2">
    <name type="scientific">Candidatus Giovannonibacteria bacterium GW2011_GWA2_44_13b</name>
    <dbReference type="NCBI Taxonomy" id="1618647"/>
    <lineage>
        <taxon>Bacteria</taxon>
        <taxon>Candidatus Giovannoniibacteriota</taxon>
    </lineage>
</organism>
<evidence type="ECO:0000313" key="1">
    <source>
        <dbReference type="EMBL" id="KKT40214.1"/>
    </source>
</evidence>
<dbReference type="EMBL" id="LCHU01000023">
    <property type="protein sequence ID" value="KKT40214.1"/>
    <property type="molecule type" value="Genomic_DNA"/>
</dbReference>
<accession>A0A0G1JXK3</accession>